<evidence type="ECO:0000313" key="2">
    <source>
        <dbReference type="Proteomes" id="UP000510821"/>
    </source>
</evidence>
<evidence type="ECO:0000313" key="1">
    <source>
        <dbReference type="EMBL" id="QLJ52450.1"/>
    </source>
</evidence>
<accession>A0A7D5XJ61</accession>
<organism evidence="1 2">
    <name type="scientific">Fermentimicrarchaeum limneticum</name>
    <dbReference type="NCBI Taxonomy" id="2795018"/>
    <lineage>
        <taxon>Archaea</taxon>
        <taxon>Candidatus Micrarchaeota</taxon>
        <taxon>Candidatus Fermentimicrarchaeales</taxon>
        <taxon>Candidatus Fermentimicrarchaeaceae</taxon>
        <taxon>Candidatus Fermentimicrarchaeum</taxon>
    </lineage>
</organism>
<dbReference type="Pfam" id="PF03891">
    <property type="entry name" value="DUF333"/>
    <property type="match status" value="1"/>
</dbReference>
<gene>
    <name evidence="1" type="ORF">Sv326_0275</name>
</gene>
<reference evidence="2" key="1">
    <citation type="submission" date="2020-07" db="EMBL/GenBank/DDBJ databases">
        <title>Metabolic diversity and evolutionary history of the archaeal phylum ###Micrarchaeota### uncovered from a freshwater lake metagenome.</title>
        <authorList>
            <person name="Kadnikov V.V."/>
            <person name="Savvichev A.S."/>
            <person name="Mardanov A.V."/>
            <person name="Beletsky A.V."/>
            <person name="Chupakov A.V."/>
            <person name="Kokryatskaya N.M."/>
            <person name="Pimenov N.V."/>
            <person name="Ravin N.V."/>
        </authorList>
    </citation>
    <scope>NUCLEOTIDE SEQUENCE [LARGE SCALE GENOMIC DNA]</scope>
</reference>
<dbReference type="AlphaFoldDB" id="A0A7D5XJ61"/>
<protein>
    <submittedName>
        <fullName evidence="1">Uncharacterized protein</fullName>
    </submittedName>
</protein>
<dbReference type="KEGG" id="flt:Sv326_0275"/>
<dbReference type="EMBL" id="CP058998">
    <property type="protein sequence ID" value="QLJ52450.1"/>
    <property type="molecule type" value="Genomic_DNA"/>
</dbReference>
<proteinExistence type="predicted"/>
<dbReference type="Proteomes" id="UP000510821">
    <property type="component" value="Chromosome"/>
</dbReference>
<sequence>MLAILALLLGGCTAPGWECSKDSDCPHVNCPGVISKCDFGRCVATYQNGTLANLTNCNNVSIPNPAAKYCIDEGYQYGIETDAEGGQAGYCYVSQSSLPGHVYKCDEWEFYRGECPTCQEFCEAMPHIECVGYWNISGKFPNCKCQYSCSTTGVCSSDSECASGYACYNSRFCSTIPDDIVCGDQEGDLLCHKLCDYSSDCPSDMPYCRSVSITQGDTISMRKMCMKEECEVNSDCPQPRCPGVKSICFEGRCKFVDSSGSPARCTTNYTMGKELCEYYGGHWNECGSACTGRPPGTACIAVCIAQCECGGIAGWQCPPGYYCMLSGYNADELGVCRLSTV</sequence>
<dbReference type="InterPro" id="IPR005590">
    <property type="entry name" value="DUF333"/>
</dbReference>
<name>A0A7D5XJ61_FERL1</name>